<feature type="compositionally biased region" description="Basic and acidic residues" evidence="1">
    <location>
        <begin position="118"/>
        <end position="129"/>
    </location>
</feature>
<organism evidence="3 4">
    <name type="scientific">Pseudoxanthobacter soli DSM 19599</name>
    <dbReference type="NCBI Taxonomy" id="1123029"/>
    <lineage>
        <taxon>Bacteria</taxon>
        <taxon>Pseudomonadati</taxon>
        <taxon>Pseudomonadota</taxon>
        <taxon>Alphaproteobacteria</taxon>
        <taxon>Hyphomicrobiales</taxon>
        <taxon>Segnochrobactraceae</taxon>
        <taxon>Pseudoxanthobacter</taxon>
    </lineage>
</organism>
<gene>
    <name evidence="3" type="ORF">SAMN02745172_03586</name>
</gene>
<dbReference type="RefSeq" id="WP_073631438.1">
    <property type="nucleotide sequence ID" value="NZ_FRXO01000009.1"/>
</dbReference>
<evidence type="ECO:0000313" key="3">
    <source>
        <dbReference type="EMBL" id="SHO66924.1"/>
    </source>
</evidence>
<feature type="domain" description="NAD-dependent epimerase/dehydratase" evidence="2">
    <location>
        <begin position="4"/>
        <end position="220"/>
    </location>
</feature>
<dbReference type="InterPro" id="IPR050177">
    <property type="entry name" value="Lipid_A_modif_metabolic_enz"/>
</dbReference>
<dbReference type="SUPFAM" id="SSF51735">
    <property type="entry name" value="NAD(P)-binding Rossmann-fold domains"/>
    <property type="match status" value="1"/>
</dbReference>
<evidence type="ECO:0000259" key="2">
    <source>
        <dbReference type="Pfam" id="PF01370"/>
    </source>
</evidence>
<proteinExistence type="predicted"/>
<dbReference type="OrthoDB" id="9814124at2"/>
<dbReference type="AlphaFoldDB" id="A0A1M7ZPU3"/>
<dbReference type="Gene3D" id="3.40.50.720">
    <property type="entry name" value="NAD(P)-binding Rossmann-like Domain"/>
    <property type="match status" value="1"/>
</dbReference>
<dbReference type="EMBL" id="FRXO01000009">
    <property type="protein sequence ID" value="SHO66924.1"/>
    <property type="molecule type" value="Genomic_DNA"/>
</dbReference>
<dbReference type="Pfam" id="PF01370">
    <property type="entry name" value="Epimerase"/>
    <property type="match status" value="1"/>
</dbReference>
<keyword evidence="4" id="KW-1185">Reference proteome</keyword>
<dbReference type="PANTHER" id="PTHR43245">
    <property type="entry name" value="BIFUNCTIONAL POLYMYXIN RESISTANCE PROTEIN ARNA"/>
    <property type="match status" value="1"/>
</dbReference>
<sequence length="324" mass="33854">MLALTGASGFVGRAIRRRVAGDGVAVRLLTRADMPASDNETVVAVGDFMAVGCDFAGALAGVSTVVHAAAANAAAASDDDAAFQAANVDVTARLAEAAARAGVRRIVLLSSIKARGERSHPERPLKADEPPAPEDAYGRSKLGAERVLREACERHGIEGIALRAPLVYGPGVTGNFRLLLALAGSGMPLPFGAIRNRRSLIHVDNLADAVVRAATAPFPGAARPAFAVYQVKDDTDPSTPELLRGLAAGVGRRPVLLPVPAGPMFALARALGRAGQADRLLGSLVLDDAPFRRDFGWQPPVSQADGLAETARWFRDLRRAGGRR</sequence>
<dbReference type="InterPro" id="IPR001509">
    <property type="entry name" value="Epimerase_deHydtase"/>
</dbReference>
<feature type="region of interest" description="Disordered" evidence="1">
    <location>
        <begin position="118"/>
        <end position="139"/>
    </location>
</feature>
<accession>A0A1M7ZPU3</accession>
<dbReference type="PANTHER" id="PTHR43245:SF58">
    <property type="entry name" value="BLL5923 PROTEIN"/>
    <property type="match status" value="1"/>
</dbReference>
<dbReference type="InterPro" id="IPR036291">
    <property type="entry name" value="NAD(P)-bd_dom_sf"/>
</dbReference>
<reference evidence="3 4" key="1">
    <citation type="submission" date="2016-12" db="EMBL/GenBank/DDBJ databases">
        <authorList>
            <person name="Song W.-J."/>
            <person name="Kurnit D.M."/>
        </authorList>
    </citation>
    <scope>NUCLEOTIDE SEQUENCE [LARGE SCALE GENOMIC DNA]</scope>
    <source>
        <strain evidence="3 4">DSM 19599</strain>
    </source>
</reference>
<dbReference type="Proteomes" id="UP000186406">
    <property type="component" value="Unassembled WGS sequence"/>
</dbReference>
<name>A0A1M7ZPU3_9HYPH</name>
<evidence type="ECO:0000256" key="1">
    <source>
        <dbReference type="SAM" id="MobiDB-lite"/>
    </source>
</evidence>
<protein>
    <submittedName>
        <fullName evidence="3">UDP-glucose 4-epimerase</fullName>
    </submittedName>
</protein>
<evidence type="ECO:0000313" key="4">
    <source>
        <dbReference type="Proteomes" id="UP000186406"/>
    </source>
</evidence>
<dbReference type="STRING" id="1123029.SAMN02745172_03586"/>